<keyword evidence="2" id="KW-1185">Reference proteome</keyword>
<reference evidence="1 2" key="1">
    <citation type="submission" date="2018-09" db="EMBL/GenBank/DDBJ databases">
        <authorList>
            <person name="Zhu H."/>
        </authorList>
    </citation>
    <scope>NUCLEOTIDE SEQUENCE [LARGE SCALE GENOMIC DNA]</scope>
    <source>
        <strain evidence="1 2">K2R10-39</strain>
    </source>
</reference>
<protein>
    <submittedName>
        <fullName evidence="1">Uncharacterized protein</fullName>
    </submittedName>
</protein>
<dbReference type="EMBL" id="QYUN01000003">
    <property type="protein sequence ID" value="RJF96877.1"/>
    <property type="molecule type" value="Genomic_DNA"/>
</dbReference>
<accession>A0A418WW51</accession>
<name>A0A418WW51_9BURK</name>
<proteinExistence type="predicted"/>
<sequence>MTVHACGDQKYQSINRDMEVNMGAGVSLGLTKAAEMAAHGVEAKSLADAVMRMETNRVMANMKGAAKISGDANSIGV</sequence>
<organism evidence="1 2">
    <name type="scientific">Noviherbaspirillum cavernae</name>
    <dbReference type="NCBI Taxonomy" id="2320862"/>
    <lineage>
        <taxon>Bacteria</taxon>
        <taxon>Pseudomonadati</taxon>
        <taxon>Pseudomonadota</taxon>
        <taxon>Betaproteobacteria</taxon>
        <taxon>Burkholderiales</taxon>
        <taxon>Oxalobacteraceae</taxon>
        <taxon>Noviherbaspirillum</taxon>
    </lineage>
</organism>
<evidence type="ECO:0000313" key="2">
    <source>
        <dbReference type="Proteomes" id="UP000285190"/>
    </source>
</evidence>
<gene>
    <name evidence="1" type="ORF">D3870_21095</name>
</gene>
<dbReference type="Proteomes" id="UP000285190">
    <property type="component" value="Unassembled WGS sequence"/>
</dbReference>
<dbReference type="AlphaFoldDB" id="A0A418WW51"/>
<comment type="caution">
    <text evidence="1">The sequence shown here is derived from an EMBL/GenBank/DDBJ whole genome shotgun (WGS) entry which is preliminary data.</text>
</comment>
<evidence type="ECO:0000313" key="1">
    <source>
        <dbReference type="EMBL" id="RJF96877.1"/>
    </source>
</evidence>